<sequence length="142" mass="14542">MKNSELGASKIPVNSCQVFIIAFVDSSSIQTGTGQGVYFVDNRSSAGSSNEGSASLQTVCSKMSNVAWSVIPLNPNDGFLYSIQSIGSSNSWGPGGQPMAATAGYYTGQVQNAGQAGYQITLNAIGGGNVFQPSTTLGMNGN</sequence>
<reference evidence="2" key="1">
    <citation type="journal article" date="2019" name="Int. J. Syst. Evol. Microbiol.">
        <title>The Global Catalogue of Microorganisms (GCM) 10K type strain sequencing project: providing services to taxonomists for standard genome sequencing and annotation.</title>
        <authorList>
            <consortium name="The Broad Institute Genomics Platform"/>
            <consortium name="The Broad Institute Genome Sequencing Center for Infectious Disease"/>
            <person name="Wu L."/>
            <person name="Ma J."/>
        </authorList>
    </citation>
    <scope>NUCLEOTIDE SEQUENCE [LARGE SCALE GENOMIC DNA]</scope>
    <source>
        <strain evidence="2">JCM 16601</strain>
    </source>
</reference>
<comment type="caution">
    <text evidence="1">The sequence shown here is derived from an EMBL/GenBank/DDBJ whole genome shotgun (WGS) entry which is preliminary data.</text>
</comment>
<dbReference type="RefSeq" id="WP_259093756.1">
    <property type="nucleotide sequence ID" value="NZ_BAAAZC010000026.1"/>
</dbReference>
<dbReference type="Proteomes" id="UP001500742">
    <property type="component" value="Unassembled WGS sequence"/>
</dbReference>
<gene>
    <name evidence="1" type="ORF">GCM10022210_36860</name>
</gene>
<organism evidence="1 2">
    <name type="scientific">Mucilaginibacter dorajii</name>
    <dbReference type="NCBI Taxonomy" id="692994"/>
    <lineage>
        <taxon>Bacteria</taxon>
        <taxon>Pseudomonadati</taxon>
        <taxon>Bacteroidota</taxon>
        <taxon>Sphingobacteriia</taxon>
        <taxon>Sphingobacteriales</taxon>
        <taxon>Sphingobacteriaceae</taxon>
        <taxon>Mucilaginibacter</taxon>
    </lineage>
</organism>
<name>A0ABP7QGV2_9SPHI</name>
<protein>
    <submittedName>
        <fullName evidence="1">Uncharacterized protein</fullName>
    </submittedName>
</protein>
<keyword evidence="2" id="KW-1185">Reference proteome</keyword>
<accession>A0ABP7QGV2</accession>
<dbReference type="EMBL" id="BAAAZC010000026">
    <property type="protein sequence ID" value="GAA3982066.1"/>
    <property type="molecule type" value="Genomic_DNA"/>
</dbReference>
<proteinExistence type="predicted"/>
<evidence type="ECO:0000313" key="2">
    <source>
        <dbReference type="Proteomes" id="UP001500742"/>
    </source>
</evidence>
<evidence type="ECO:0000313" key="1">
    <source>
        <dbReference type="EMBL" id="GAA3982066.1"/>
    </source>
</evidence>